<dbReference type="SUPFAM" id="SSF56112">
    <property type="entry name" value="Protein kinase-like (PK-like)"/>
    <property type="match status" value="1"/>
</dbReference>
<keyword evidence="1" id="KW-0808">Transferase</keyword>
<dbReference type="GO" id="GO:0005524">
    <property type="term" value="F:ATP binding"/>
    <property type="evidence" value="ECO:0007669"/>
    <property type="project" value="UniProtKB-UniRule"/>
</dbReference>
<evidence type="ECO:0000256" key="5">
    <source>
        <dbReference type="PROSITE-ProRule" id="PRU10141"/>
    </source>
</evidence>
<evidence type="ECO:0000256" key="3">
    <source>
        <dbReference type="ARBA" id="ARBA00022777"/>
    </source>
</evidence>
<keyword evidence="2 5" id="KW-0547">Nucleotide-binding</keyword>
<keyword evidence="4 5" id="KW-0067">ATP-binding</keyword>
<dbReference type="SMART" id="SM00220">
    <property type="entry name" value="S_TKc"/>
    <property type="match status" value="1"/>
</dbReference>
<evidence type="ECO:0000256" key="2">
    <source>
        <dbReference type="ARBA" id="ARBA00022741"/>
    </source>
</evidence>
<feature type="region of interest" description="Disordered" evidence="7">
    <location>
        <begin position="1"/>
        <end position="42"/>
    </location>
</feature>
<dbReference type="InterPro" id="IPR017441">
    <property type="entry name" value="Protein_kinase_ATP_BS"/>
</dbReference>
<dbReference type="InterPro" id="IPR008271">
    <property type="entry name" value="Ser/Thr_kinase_AS"/>
</dbReference>
<evidence type="ECO:0000256" key="6">
    <source>
        <dbReference type="RuleBase" id="RU000304"/>
    </source>
</evidence>
<keyword evidence="10" id="KW-1185">Reference proteome</keyword>
<organism evidence="9 10">
    <name type="scientific">Escallonia herrerae</name>
    <dbReference type="NCBI Taxonomy" id="1293975"/>
    <lineage>
        <taxon>Eukaryota</taxon>
        <taxon>Viridiplantae</taxon>
        <taxon>Streptophyta</taxon>
        <taxon>Embryophyta</taxon>
        <taxon>Tracheophyta</taxon>
        <taxon>Spermatophyta</taxon>
        <taxon>Magnoliopsida</taxon>
        <taxon>eudicotyledons</taxon>
        <taxon>Gunneridae</taxon>
        <taxon>Pentapetalae</taxon>
        <taxon>asterids</taxon>
        <taxon>campanulids</taxon>
        <taxon>Escalloniales</taxon>
        <taxon>Escalloniaceae</taxon>
        <taxon>Escallonia</taxon>
    </lineage>
</organism>
<gene>
    <name evidence="9" type="ORF">RJ639_000657</name>
</gene>
<feature type="binding site" evidence="5">
    <location>
        <position position="192"/>
    </location>
    <ligand>
        <name>ATP</name>
        <dbReference type="ChEBI" id="CHEBI:30616"/>
    </ligand>
</feature>
<dbReference type="PROSITE" id="PS50011">
    <property type="entry name" value="PROTEIN_KINASE_DOM"/>
    <property type="match status" value="1"/>
</dbReference>
<dbReference type="PROSITE" id="PS00107">
    <property type="entry name" value="PROTEIN_KINASE_ATP"/>
    <property type="match status" value="1"/>
</dbReference>
<dbReference type="InterPro" id="IPR011009">
    <property type="entry name" value="Kinase-like_dom_sf"/>
</dbReference>
<dbReference type="AlphaFoldDB" id="A0AA88X898"/>
<dbReference type="Gene3D" id="1.10.510.10">
    <property type="entry name" value="Transferase(Phosphotransferase) domain 1"/>
    <property type="match status" value="1"/>
</dbReference>
<dbReference type="EMBL" id="JAVXUP010000029">
    <property type="protein sequence ID" value="KAK3041733.1"/>
    <property type="molecule type" value="Genomic_DNA"/>
</dbReference>
<comment type="caution">
    <text evidence="9">The sequence shown here is derived from an EMBL/GenBank/DDBJ whole genome shotgun (WGS) entry which is preliminary data.</text>
</comment>
<dbReference type="InterPro" id="IPR000719">
    <property type="entry name" value="Prot_kinase_dom"/>
</dbReference>
<protein>
    <recommendedName>
        <fullName evidence="8">Protein kinase domain-containing protein</fullName>
    </recommendedName>
</protein>
<evidence type="ECO:0000313" key="10">
    <source>
        <dbReference type="Proteomes" id="UP001188597"/>
    </source>
</evidence>
<dbReference type="Gene3D" id="3.30.200.20">
    <property type="entry name" value="Phosphorylase Kinase, domain 1"/>
    <property type="match status" value="1"/>
</dbReference>
<sequence>MNVGGAAQQKKGTLFSPRHSTFVAGTPPASKPAATQSSSSPTSCCRGFNDCMIMGSTTTRQPTLKLEQQVAELEKEVLKQKELRAMYRMRMERTQDYLRYCLQIAQENGFLDIIVNNKDDQQQCLLSSSNILPSPPPVQMQHHPDLSAVTDLAKTNGWYIEAHEIELHEKVGQGSTAEIYRATWRGLEVAVKCIYPDFFDSNENGIGFFAQEVETLSRQRHRFVLQLMGACLDPPNYAWVVTEFLGTTLKEWMHGPGSRRKERLVPLPPLGERVAKALEIAQAMQYLHEHKPVVMHRDLKPSNIFLDDSMHVRIADFGHARFLTDGEKALTGETGTYVYMAPEVIRSQPYNEKCDVYSFSIILNELITGEHPYIETDYGPSRIALEVGEGKLRPALPKQEGQVDDELIELVQLSWDEDAARRPSFATITCRLRAIQSRFVDALQLLSLKD</sequence>
<evidence type="ECO:0000256" key="1">
    <source>
        <dbReference type="ARBA" id="ARBA00022679"/>
    </source>
</evidence>
<dbReference type="Pfam" id="PF00069">
    <property type="entry name" value="Pkinase"/>
    <property type="match status" value="1"/>
</dbReference>
<comment type="similarity">
    <text evidence="6">Belongs to the protein kinase superfamily.</text>
</comment>
<proteinExistence type="inferred from homology"/>
<dbReference type="Proteomes" id="UP001188597">
    <property type="component" value="Unassembled WGS sequence"/>
</dbReference>
<feature type="compositionally biased region" description="Low complexity" evidence="7">
    <location>
        <begin position="26"/>
        <end position="42"/>
    </location>
</feature>
<feature type="domain" description="Protein kinase" evidence="8">
    <location>
        <begin position="165"/>
        <end position="440"/>
    </location>
</feature>
<dbReference type="PANTHER" id="PTHR44329">
    <property type="entry name" value="SERINE/THREONINE-PROTEIN KINASE TNNI3K-RELATED"/>
    <property type="match status" value="1"/>
</dbReference>
<keyword evidence="3" id="KW-0418">Kinase</keyword>
<dbReference type="GO" id="GO:0004674">
    <property type="term" value="F:protein serine/threonine kinase activity"/>
    <property type="evidence" value="ECO:0007669"/>
    <property type="project" value="UniProtKB-KW"/>
</dbReference>
<accession>A0AA88X898</accession>
<reference evidence="9" key="1">
    <citation type="submission" date="2022-12" db="EMBL/GenBank/DDBJ databases">
        <title>Draft genome assemblies for two species of Escallonia (Escalloniales).</title>
        <authorList>
            <person name="Chanderbali A."/>
            <person name="Dervinis C."/>
            <person name="Anghel I."/>
            <person name="Soltis D."/>
            <person name="Soltis P."/>
            <person name="Zapata F."/>
        </authorList>
    </citation>
    <scope>NUCLEOTIDE SEQUENCE</scope>
    <source>
        <strain evidence="9">UCBG64.0493</strain>
        <tissue evidence="9">Leaf</tissue>
    </source>
</reference>
<dbReference type="CDD" id="cd13999">
    <property type="entry name" value="STKc_MAP3K-like"/>
    <property type="match status" value="1"/>
</dbReference>
<evidence type="ECO:0000259" key="8">
    <source>
        <dbReference type="PROSITE" id="PS50011"/>
    </source>
</evidence>
<dbReference type="PANTHER" id="PTHR44329:SF11">
    <property type="entry name" value="OS09G0443600 PROTEIN"/>
    <property type="match status" value="1"/>
</dbReference>
<evidence type="ECO:0000256" key="7">
    <source>
        <dbReference type="SAM" id="MobiDB-lite"/>
    </source>
</evidence>
<dbReference type="InterPro" id="IPR051681">
    <property type="entry name" value="Ser/Thr_Kinases-Pseudokinases"/>
</dbReference>
<evidence type="ECO:0000256" key="4">
    <source>
        <dbReference type="ARBA" id="ARBA00022840"/>
    </source>
</evidence>
<dbReference type="PROSITE" id="PS00108">
    <property type="entry name" value="PROTEIN_KINASE_ST"/>
    <property type="match status" value="1"/>
</dbReference>
<name>A0AA88X898_9ASTE</name>
<evidence type="ECO:0000313" key="9">
    <source>
        <dbReference type="EMBL" id="KAK3041733.1"/>
    </source>
</evidence>
<keyword evidence="6" id="KW-0723">Serine/threonine-protein kinase</keyword>